<sequence length="64" mass="6926">MPDQTQTGGRWTERDELASRFMQAWISGRLAGGQGLDPNFEALAHEAYGAADAFMKVRGRGSGP</sequence>
<keyword evidence="2" id="KW-1185">Reference proteome</keyword>
<accession>A0ABM7WZU3</accession>
<reference evidence="2" key="1">
    <citation type="journal article" date="2022" name="Int. J. Syst. Evol. Microbiol.">
        <title>Anaeromyxobacter oryzae sp. nov., Anaeromyxobacter diazotrophicus sp. nov. and Anaeromyxobacter paludicola sp. nov., isolated from paddy soils.</title>
        <authorList>
            <person name="Itoh H."/>
            <person name="Xu Z."/>
            <person name="Mise K."/>
            <person name="Masuda Y."/>
            <person name="Ushijima N."/>
            <person name="Hayakawa C."/>
            <person name="Shiratori Y."/>
            <person name="Senoo K."/>
        </authorList>
    </citation>
    <scope>NUCLEOTIDE SEQUENCE [LARGE SCALE GENOMIC DNA]</scope>
    <source>
        <strain evidence="2">Red232</strain>
    </source>
</reference>
<evidence type="ECO:0008006" key="3">
    <source>
        <dbReference type="Google" id="ProtNLM"/>
    </source>
</evidence>
<proteinExistence type="predicted"/>
<name>A0ABM7WZU3_9BACT</name>
<gene>
    <name evidence="1" type="ORF">AMOR_39700</name>
</gene>
<evidence type="ECO:0000313" key="2">
    <source>
        <dbReference type="Proteomes" id="UP001162891"/>
    </source>
</evidence>
<protein>
    <recommendedName>
        <fullName evidence="3">DUF768 domain-containing protein</fullName>
    </recommendedName>
</protein>
<dbReference type="EMBL" id="AP025591">
    <property type="protein sequence ID" value="BDG04974.1"/>
    <property type="molecule type" value="Genomic_DNA"/>
</dbReference>
<dbReference type="Proteomes" id="UP001162891">
    <property type="component" value="Chromosome"/>
</dbReference>
<dbReference type="RefSeq" id="WP_248353495.1">
    <property type="nucleotide sequence ID" value="NZ_AP025591.1"/>
</dbReference>
<evidence type="ECO:0000313" key="1">
    <source>
        <dbReference type="EMBL" id="BDG04974.1"/>
    </source>
</evidence>
<organism evidence="1 2">
    <name type="scientific">Anaeromyxobacter oryzae</name>
    <dbReference type="NCBI Taxonomy" id="2918170"/>
    <lineage>
        <taxon>Bacteria</taxon>
        <taxon>Pseudomonadati</taxon>
        <taxon>Myxococcota</taxon>
        <taxon>Myxococcia</taxon>
        <taxon>Myxococcales</taxon>
        <taxon>Cystobacterineae</taxon>
        <taxon>Anaeromyxobacteraceae</taxon>
        <taxon>Anaeromyxobacter</taxon>
    </lineage>
</organism>